<name>A0ABN2XPH4_9ACTN</name>
<gene>
    <name evidence="3" type="ORF">GCM10009802_15850</name>
</gene>
<dbReference type="Pfam" id="PF13556">
    <property type="entry name" value="HTH_30"/>
    <property type="match status" value="1"/>
</dbReference>
<comment type="caution">
    <text evidence="3">The sequence shown here is derived from an EMBL/GenBank/DDBJ whole genome shotgun (WGS) entry which is preliminary data.</text>
</comment>
<sequence length="396" mass="43600">MGEGAVSTLFEYLRTRVDTNAHNAVDTYFRKLPEYRNTKDESRLHQTVMDFAVFIRRRSVDLAEAGQVLSGDDLAAITDAGRQRGIEGFSPASQEGALSLHTHLMMREITEAPQTKDLDSFMRMVGWLSSQAGVARDAYLLGYEKERTRLLPPVDALQAVARRLLAGEPTAPELVRSLEMAVPERYAVTVVRTASASPPREGRPAGVLLESLLQRHRVPALLEQPGEFVALVPVEGNSSVPTTERVLSIAQDVAALAGRPCAVGMAVGRVDALGEAAALARRISSVAPMERVPSHVFTMGDVFVELGLAQQQQLDDWLYALTRKLREGPDLVSTLEAFYRADMSRLRSAALLHIHPRTLDYRLQRVRDLTGVKPTSVRGIRILSAAINRMRSGAWD</sequence>
<evidence type="ECO:0000259" key="1">
    <source>
        <dbReference type="Pfam" id="PF13556"/>
    </source>
</evidence>
<reference evidence="3 4" key="1">
    <citation type="journal article" date="2019" name="Int. J. Syst. Evol. Microbiol.">
        <title>The Global Catalogue of Microorganisms (GCM) 10K type strain sequencing project: providing services to taxonomists for standard genome sequencing and annotation.</title>
        <authorList>
            <consortium name="The Broad Institute Genomics Platform"/>
            <consortium name="The Broad Institute Genome Sequencing Center for Infectious Disease"/>
            <person name="Wu L."/>
            <person name="Ma J."/>
        </authorList>
    </citation>
    <scope>NUCLEOTIDE SEQUENCE [LARGE SCALE GENOMIC DNA]</scope>
    <source>
        <strain evidence="3 4">JCM 15481</strain>
    </source>
</reference>
<dbReference type="Pfam" id="PF14361">
    <property type="entry name" value="RsbRD_N"/>
    <property type="match status" value="1"/>
</dbReference>
<dbReference type="EMBL" id="BAAAPF010000028">
    <property type="protein sequence ID" value="GAA2115747.1"/>
    <property type="molecule type" value="Genomic_DNA"/>
</dbReference>
<dbReference type="InterPro" id="IPR051448">
    <property type="entry name" value="CdaR-like_regulators"/>
</dbReference>
<evidence type="ECO:0000313" key="3">
    <source>
        <dbReference type="EMBL" id="GAA2115747.1"/>
    </source>
</evidence>
<accession>A0ABN2XPH4</accession>
<feature type="domain" description="PucR C-terminal helix-turn-helix" evidence="1">
    <location>
        <begin position="331"/>
        <end position="386"/>
    </location>
</feature>
<keyword evidence="4" id="KW-1185">Reference proteome</keyword>
<dbReference type="InterPro" id="IPR042070">
    <property type="entry name" value="PucR_C-HTH_sf"/>
</dbReference>
<dbReference type="InterPro" id="IPR025736">
    <property type="entry name" value="PucR_C-HTH_dom"/>
</dbReference>
<dbReference type="PANTHER" id="PTHR33744">
    <property type="entry name" value="CARBOHYDRATE DIACID REGULATOR"/>
    <property type="match status" value="1"/>
</dbReference>
<dbReference type="Gene3D" id="1.10.10.2840">
    <property type="entry name" value="PucR C-terminal helix-turn-helix domain"/>
    <property type="match status" value="1"/>
</dbReference>
<evidence type="ECO:0000259" key="2">
    <source>
        <dbReference type="Pfam" id="PF14361"/>
    </source>
</evidence>
<dbReference type="Proteomes" id="UP001500443">
    <property type="component" value="Unassembled WGS sequence"/>
</dbReference>
<feature type="domain" description="RsbT co-antagonist protein RsbRD N-terminal" evidence="2">
    <location>
        <begin position="21"/>
        <end position="151"/>
    </location>
</feature>
<organism evidence="3 4">
    <name type="scientific">Streptomyces synnematoformans</name>
    <dbReference type="NCBI Taxonomy" id="415721"/>
    <lineage>
        <taxon>Bacteria</taxon>
        <taxon>Bacillati</taxon>
        <taxon>Actinomycetota</taxon>
        <taxon>Actinomycetes</taxon>
        <taxon>Kitasatosporales</taxon>
        <taxon>Streptomycetaceae</taxon>
        <taxon>Streptomyces</taxon>
    </lineage>
</organism>
<dbReference type="InterPro" id="IPR025751">
    <property type="entry name" value="RsbRD_N_dom"/>
</dbReference>
<evidence type="ECO:0000313" key="4">
    <source>
        <dbReference type="Proteomes" id="UP001500443"/>
    </source>
</evidence>
<protein>
    <submittedName>
        <fullName evidence="3">Helix-turn-helix domain-containing protein</fullName>
    </submittedName>
</protein>
<proteinExistence type="predicted"/>